<evidence type="ECO:0000313" key="9">
    <source>
        <dbReference type="Proteomes" id="UP001172673"/>
    </source>
</evidence>
<reference evidence="8" key="1">
    <citation type="submission" date="2022-10" db="EMBL/GenBank/DDBJ databases">
        <title>Culturing micro-colonial fungi from biological soil crusts in the Mojave desert and describing Neophaeococcomyces mojavensis, and introducing the new genera and species Taxawa tesnikishii.</title>
        <authorList>
            <person name="Kurbessoian T."/>
            <person name="Stajich J.E."/>
        </authorList>
    </citation>
    <scope>NUCLEOTIDE SEQUENCE</scope>
    <source>
        <strain evidence="8">TK_41</strain>
    </source>
</reference>
<dbReference type="EC" id="3.1.3.48" evidence="2"/>
<keyword evidence="9" id="KW-1185">Reference proteome</keyword>
<feature type="domain" description="Tyrosine specific protein phosphatases" evidence="7">
    <location>
        <begin position="113"/>
        <end position="178"/>
    </location>
</feature>
<evidence type="ECO:0000313" key="8">
    <source>
        <dbReference type="EMBL" id="KAJ9612442.1"/>
    </source>
</evidence>
<feature type="region of interest" description="Disordered" evidence="5">
    <location>
        <begin position="265"/>
        <end position="289"/>
    </location>
</feature>
<evidence type="ECO:0000256" key="1">
    <source>
        <dbReference type="ARBA" id="ARBA00008601"/>
    </source>
</evidence>
<dbReference type="SUPFAM" id="SSF52799">
    <property type="entry name" value="(Phosphotyrosine protein) phosphatases II"/>
    <property type="match status" value="1"/>
</dbReference>
<dbReference type="InterPro" id="IPR000387">
    <property type="entry name" value="Tyr_Pase_dom"/>
</dbReference>
<protein>
    <recommendedName>
        <fullName evidence="2">protein-tyrosine-phosphatase</fullName>
        <ecNumber evidence="2">3.1.3.48</ecNumber>
    </recommendedName>
</protein>
<dbReference type="PROSITE" id="PS00028">
    <property type="entry name" value="ZINC_FINGER_C2H2_1"/>
    <property type="match status" value="1"/>
</dbReference>
<dbReference type="PROSITE" id="PS50056">
    <property type="entry name" value="TYR_PHOSPHATASE_2"/>
    <property type="match status" value="1"/>
</dbReference>
<sequence>MDIPTLPSKVPGYDLYIDGFHALRRPKLLQGSNITHVVSVIDWKFQNVWAALRGFQHLHIPLDDVYDSNILSYFPRSNAFIHDGLKHSRPSQSTNPQEAVTKDGSLTPIAGGILVHCAMGVSRSATIVIAYLLWHSRQTTTIRQPSGDPSSESPEMVSLPPTPLSVDSALRLVRECRPQVEPNSGFIKQLRMYEAMGCPTTQQELESHKIYRRWMNSREVMDALSNNHAPEMAHISFRDEEDEEDEDAFQPRPLDSLADKVEALDLSNPEGDDPTEITNPDITLSSPAPATPLPANLEIKCRKCRRLLAKSAFILPHKPPPHRDPSAKQSDDPCAHVFLHPLSWMRTTLSQGGLDGRLTCPTQWCGANIGKFAWQGLRCSCGGWVTPGFGLAKGKVDEVRVSGKKAEPGSEEGNANRRQGYASAVRLPPSMKKGASNGNL</sequence>
<dbReference type="InterPro" id="IPR000340">
    <property type="entry name" value="Dual-sp_phosphatase_cat-dom"/>
</dbReference>
<dbReference type="PROSITE" id="PS50054">
    <property type="entry name" value="TYR_PHOSPHATASE_DUAL"/>
    <property type="match status" value="1"/>
</dbReference>
<dbReference type="GO" id="GO:0005634">
    <property type="term" value="C:nucleus"/>
    <property type="evidence" value="ECO:0007669"/>
    <property type="project" value="TreeGrafter"/>
</dbReference>
<comment type="similarity">
    <text evidence="1">Belongs to the protein-tyrosine phosphatase family. Non-receptor class dual specificity subfamily.</text>
</comment>
<dbReference type="GO" id="GO:0004725">
    <property type="term" value="F:protein tyrosine phosphatase activity"/>
    <property type="evidence" value="ECO:0007669"/>
    <property type="project" value="UniProtKB-EC"/>
</dbReference>
<evidence type="ECO:0000256" key="5">
    <source>
        <dbReference type="SAM" id="MobiDB-lite"/>
    </source>
</evidence>
<evidence type="ECO:0000256" key="2">
    <source>
        <dbReference type="ARBA" id="ARBA00013064"/>
    </source>
</evidence>
<organism evidence="8 9">
    <name type="scientific">Cladophialophora chaetospira</name>
    <dbReference type="NCBI Taxonomy" id="386627"/>
    <lineage>
        <taxon>Eukaryota</taxon>
        <taxon>Fungi</taxon>
        <taxon>Dikarya</taxon>
        <taxon>Ascomycota</taxon>
        <taxon>Pezizomycotina</taxon>
        <taxon>Eurotiomycetes</taxon>
        <taxon>Chaetothyriomycetidae</taxon>
        <taxon>Chaetothyriales</taxon>
        <taxon>Herpotrichiellaceae</taxon>
        <taxon>Cladophialophora</taxon>
    </lineage>
</organism>
<feature type="region of interest" description="Disordered" evidence="5">
    <location>
        <begin position="402"/>
        <end position="440"/>
    </location>
</feature>
<gene>
    <name evidence="8" type="primary">YVH1</name>
    <name evidence="8" type="ORF">H2200_004039</name>
</gene>
<dbReference type="EMBL" id="JAPDRK010000005">
    <property type="protein sequence ID" value="KAJ9612442.1"/>
    <property type="molecule type" value="Genomic_DNA"/>
</dbReference>
<dbReference type="InterPro" id="IPR020422">
    <property type="entry name" value="TYR_PHOSPHATASE_DUAL_dom"/>
</dbReference>
<evidence type="ECO:0000256" key="3">
    <source>
        <dbReference type="ARBA" id="ARBA00022801"/>
    </source>
</evidence>
<dbReference type="InterPro" id="IPR029021">
    <property type="entry name" value="Prot-tyrosine_phosphatase-like"/>
</dbReference>
<dbReference type="Gene3D" id="3.90.190.10">
    <property type="entry name" value="Protein tyrosine phosphatase superfamily"/>
    <property type="match status" value="1"/>
</dbReference>
<dbReference type="PANTHER" id="PTHR45848:SF4">
    <property type="entry name" value="DUAL SPECIFICITY PROTEIN PHOSPHATASE 12"/>
    <property type="match status" value="1"/>
</dbReference>
<dbReference type="Pfam" id="PF00782">
    <property type="entry name" value="DSPc"/>
    <property type="match status" value="1"/>
</dbReference>
<dbReference type="SMART" id="SM00195">
    <property type="entry name" value="DSPc"/>
    <property type="match status" value="1"/>
</dbReference>
<dbReference type="AlphaFoldDB" id="A0AA39CLB2"/>
<dbReference type="PROSITE" id="PS00383">
    <property type="entry name" value="TYR_PHOSPHATASE_1"/>
    <property type="match status" value="1"/>
</dbReference>
<feature type="region of interest" description="Disordered" evidence="5">
    <location>
        <begin position="141"/>
        <end position="161"/>
    </location>
</feature>
<evidence type="ECO:0000259" key="7">
    <source>
        <dbReference type="PROSITE" id="PS50056"/>
    </source>
</evidence>
<feature type="domain" description="Tyrosine-protein phosphatase" evidence="6">
    <location>
        <begin position="6"/>
        <end position="199"/>
    </location>
</feature>
<dbReference type="InterPro" id="IPR013087">
    <property type="entry name" value="Znf_C2H2_type"/>
</dbReference>
<accession>A0AA39CLB2</accession>
<proteinExistence type="inferred from homology"/>
<dbReference type="PANTHER" id="PTHR45848">
    <property type="entry name" value="DUAL SPECIFICITY PROTEIN PHOSPHATASE 12 FAMILY MEMBER"/>
    <property type="match status" value="1"/>
</dbReference>
<feature type="compositionally biased region" description="Polar residues" evidence="5">
    <location>
        <begin position="141"/>
        <end position="153"/>
    </location>
</feature>
<comment type="caution">
    <text evidence="8">The sequence shown here is derived from an EMBL/GenBank/DDBJ whole genome shotgun (WGS) entry which is preliminary data.</text>
</comment>
<dbReference type="InterPro" id="IPR016130">
    <property type="entry name" value="Tyr_Pase_AS"/>
</dbReference>
<dbReference type="GO" id="GO:0008138">
    <property type="term" value="F:protein tyrosine/serine/threonine phosphatase activity"/>
    <property type="evidence" value="ECO:0007669"/>
    <property type="project" value="TreeGrafter"/>
</dbReference>
<evidence type="ECO:0000256" key="4">
    <source>
        <dbReference type="ARBA" id="ARBA00022912"/>
    </source>
</evidence>
<name>A0AA39CLB2_9EURO</name>
<keyword evidence="4" id="KW-0904">Protein phosphatase</keyword>
<keyword evidence="3" id="KW-0378">Hydrolase</keyword>
<dbReference type="Proteomes" id="UP001172673">
    <property type="component" value="Unassembled WGS sequence"/>
</dbReference>
<evidence type="ECO:0000259" key="6">
    <source>
        <dbReference type="PROSITE" id="PS50054"/>
    </source>
</evidence>